<keyword evidence="1 5" id="KW-0489">Methyltransferase</keyword>
<dbReference type="PANTHER" id="PTHR12829:SF7">
    <property type="entry name" value="N6-ADENOSINE-METHYLTRANSFERASE CATALYTIC SUBUNIT"/>
    <property type="match status" value="1"/>
</dbReference>
<dbReference type="PANTHER" id="PTHR12829">
    <property type="entry name" value="N6-ADENOSINE-METHYLTRANSFERASE"/>
    <property type="match status" value="1"/>
</dbReference>
<evidence type="ECO:0000256" key="4">
    <source>
        <dbReference type="PROSITE-ProRule" id="PRU00489"/>
    </source>
</evidence>
<evidence type="ECO:0000256" key="3">
    <source>
        <dbReference type="ARBA" id="ARBA00022691"/>
    </source>
</evidence>
<keyword evidence="3" id="KW-0949">S-adenosyl-L-methionine</keyword>
<dbReference type="InterPro" id="IPR029063">
    <property type="entry name" value="SAM-dependent_MTases_sf"/>
</dbReference>
<comment type="similarity">
    <text evidence="4">Belongs to the MT-A70-like family.</text>
</comment>
<organism evidence="5 6">
    <name type="scientific">Novosphingobium pentaromativorans</name>
    <dbReference type="NCBI Taxonomy" id="205844"/>
    <lineage>
        <taxon>Bacteria</taxon>
        <taxon>Pseudomonadati</taxon>
        <taxon>Pseudomonadota</taxon>
        <taxon>Alphaproteobacteria</taxon>
        <taxon>Sphingomonadales</taxon>
        <taxon>Sphingomonadaceae</taxon>
        <taxon>Novosphingobium</taxon>
    </lineage>
</organism>
<dbReference type="GO" id="GO:0008168">
    <property type="term" value="F:methyltransferase activity"/>
    <property type="evidence" value="ECO:0007669"/>
    <property type="project" value="UniProtKB-KW"/>
</dbReference>
<protein>
    <submittedName>
        <fullName evidence="5">DNA methyltransferase</fullName>
    </submittedName>
</protein>
<gene>
    <name evidence="5" type="ORF">DI555_08030</name>
</gene>
<keyword evidence="2 5" id="KW-0808">Transferase</keyword>
<evidence type="ECO:0000256" key="2">
    <source>
        <dbReference type="ARBA" id="ARBA00022679"/>
    </source>
</evidence>
<accession>A0A2W5QCP3</accession>
<sequence length="198" mass="21902">MTAAAIQPRQEWPFGDMRPMSYSALLVDPPWRFANFSGKGEGKNPTAHYQCMSIEDIAALPVGHLAAPDCALFMWATAPLLDRAFQVMTAWGFTYKSGAAWAKQSSTGTKWAFGTGYVFRSAAEFLLVGTIGKPRIRSRRVRNLIVAPIREHSRKPDDQYAMVEAMYAGPYAEIFSRANRPGWDSWGNEAGKFDGGIA</sequence>
<proteinExistence type="inferred from homology"/>
<dbReference type="Proteomes" id="UP000249082">
    <property type="component" value="Unassembled WGS sequence"/>
</dbReference>
<reference evidence="5 6" key="1">
    <citation type="submission" date="2017-08" db="EMBL/GenBank/DDBJ databases">
        <title>Infants hospitalized years apart are colonized by the same room-sourced microbial strains.</title>
        <authorList>
            <person name="Brooks B."/>
            <person name="Olm M.R."/>
            <person name="Firek B.A."/>
            <person name="Baker R."/>
            <person name="Thomas B.C."/>
            <person name="Morowitz M.J."/>
            <person name="Banfield J.F."/>
        </authorList>
    </citation>
    <scope>NUCLEOTIDE SEQUENCE [LARGE SCALE GENOMIC DNA]</scope>
    <source>
        <strain evidence="5">S2_005_002_R2_33</strain>
    </source>
</reference>
<evidence type="ECO:0000256" key="1">
    <source>
        <dbReference type="ARBA" id="ARBA00022603"/>
    </source>
</evidence>
<comment type="caution">
    <text evidence="5">The sequence shown here is derived from an EMBL/GenBank/DDBJ whole genome shotgun (WGS) entry which is preliminary data.</text>
</comment>
<dbReference type="PROSITE" id="PS51143">
    <property type="entry name" value="MT_A70"/>
    <property type="match status" value="1"/>
</dbReference>
<name>A0A2W5QCP3_9SPHN</name>
<evidence type="ECO:0000313" key="6">
    <source>
        <dbReference type="Proteomes" id="UP000249082"/>
    </source>
</evidence>
<evidence type="ECO:0000313" key="5">
    <source>
        <dbReference type="EMBL" id="PZQ55287.1"/>
    </source>
</evidence>
<dbReference type="InterPro" id="IPR007757">
    <property type="entry name" value="MT-A70-like"/>
</dbReference>
<dbReference type="SUPFAM" id="SSF53335">
    <property type="entry name" value="S-adenosyl-L-methionine-dependent methyltransferases"/>
    <property type="match status" value="1"/>
</dbReference>
<dbReference type="GO" id="GO:0032259">
    <property type="term" value="P:methylation"/>
    <property type="evidence" value="ECO:0007669"/>
    <property type="project" value="UniProtKB-KW"/>
</dbReference>
<dbReference type="EMBL" id="QFPX01000006">
    <property type="protein sequence ID" value="PZQ55287.1"/>
    <property type="molecule type" value="Genomic_DNA"/>
</dbReference>
<dbReference type="AlphaFoldDB" id="A0A2W5QCP3"/>
<dbReference type="Pfam" id="PF05063">
    <property type="entry name" value="MT-A70"/>
    <property type="match status" value="1"/>
</dbReference>